<feature type="domain" description="F-box" evidence="1">
    <location>
        <begin position="16"/>
        <end position="55"/>
    </location>
</feature>
<comment type="caution">
    <text evidence="2">The sequence shown here is derived from an EMBL/GenBank/DDBJ whole genome shotgun (WGS) entry which is preliminary data.</text>
</comment>
<dbReference type="Proteomes" id="UP000289738">
    <property type="component" value="Chromosome A09"/>
</dbReference>
<dbReference type="NCBIfam" id="TIGR01640">
    <property type="entry name" value="F_box_assoc_1"/>
    <property type="match status" value="1"/>
</dbReference>
<dbReference type="InterPro" id="IPR001810">
    <property type="entry name" value="F-box_dom"/>
</dbReference>
<evidence type="ECO:0000259" key="1">
    <source>
        <dbReference type="PROSITE" id="PS50181"/>
    </source>
</evidence>
<dbReference type="PROSITE" id="PS50181">
    <property type="entry name" value="FBOX"/>
    <property type="match status" value="1"/>
</dbReference>
<dbReference type="InterPro" id="IPR036047">
    <property type="entry name" value="F-box-like_dom_sf"/>
</dbReference>
<sequence>MESRRPPTQLRQPPYLPENVIMLILLWLPLKTLMQFKCVCRSWNSLISSPVFVKLKYLRSPKGANIMLTIEYLHDPQHHIIRAVPCSVPSLLNSRLSAASVYSSFPIMDDYWVVGTCHGLVCLAGPIWDSEDSTDEFWVKIWNPVTRIASGRSPILPCNSFVSLELGFGYDYKNEAYKVVALITSLEAEKDSEKCQVKVYTMGDSGWRDKGSFPALPIAGRIRNKNDGIYITGTLNWLALRNFEGDNAWEDVTALDQVEIVSLDLGEETYKHFALPDGLDERPILTPVLGVLNEYLYLCHDYDTTNFVLWQMKEFGNARSWTLLLNVTNEHLQLDSFFLVSEVFPLVPMCMSENGDVVLILSAEDIAVIQYDFKDDRVERHAIPRGEVWIQPKDYTESLPELQELDGLLMVYGGIKRGGKDERRKVSVARLDEATIFSVVPVINLPDLSLITTPVAPSPKSFRKAASIFALIHSPGGGFCLLDHILFCSSVPYLNKEMGLSAYVVKKGEKGFYLSIVVYSCHA</sequence>
<gene>
    <name evidence="2" type="ORF">Ahy_A09g046758</name>
</gene>
<dbReference type="STRING" id="3818.A0A445BQV5"/>
<dbReference type="InterPro" id="IPR017451">
    <property type="entry name" value="F-box-assoc_interact_dom"/>
</dbReference>
<organism evidence="2 3">
    <name type="scientific">Arachis hypogaea</name>
    <name type="common">Peanut</name>
    <dbReference type="NCBI Taxonomy" id="3818"/>
    <lineage>
        <taxon>Eukaryota</taxon>
        <taxon>Viridiplantae</taxon>
        <taxon>Streptophyta</taxon>
        <taxon>Embryophyta</taxon>
        <taxon>Tracheophyta</taxon>
        <taxon>Spermatophyta</taxon>
        <taxon>Magnoliopsida</taxon>
        <taxon>eudicotyledons</taxon>
        <taxon>Gunneridae</taxon>
        <taxon>Pentapetalae</taxon>
        <taxon>rosids</taxon>
        <taxon>fabids</taxon>
        <taxon>Fabales</taxon>
        <taxon>Fabaceae</taxon>
        <taxon>Papilionoideae</taxon>
        <taxon>50 kb inversion clade</taxon>
        <taxon>dalbergioids sensu lato</taxon>
        <taxon>Dalbergieae</taxon>
        <taxon>Pterocarpus clade</taxon>
        <taxon>Arachis</taxon>
    </lineage>
</organism>
<dbReference type="Pfam" id="PF07734">
    <property type="entry name" value="FBA_1"/>
    <property type="match status" value="1"/>
</dbReference>
<reference evidence="2 3" key="1">
    <citation type="submission" date="2019-01" db="EMBL/GenBank/DDBJ databases">
        <title>Sequencing of cultivated peanut Arachis hypogaea provides insights into genome evolution and oil improvement.</title>
        <authorList>
            <person name="Chen X."/>
        </authorList>
    </citation>
    <scope>NUCLEOTIDE SEQUENCE [LARGE SCALE GENOMIC DNA]</scope>
    <source>
        <strain evidence="3">cv. Fuhuasheng</strain>
        <tissue evidence="2">Leaves</tissue>
    </source>
</reference>
<proteinExistence type="predicted"/>
<dbReference type="Pfam" id="PF00646">
    <property type="entry name" value="F-box"/>
    <property type="match status" value="1"/>
</dbReference>
<keyword evidence="3" id="KW-1185">Reference proteome</keyword>
<dbReference type="InterPro" id="IPR006527">
    <property type="entry name" value="F-box-assoc_dom_typ1"/>
</dbReference>
<dbReference type="AlphaFoldDB" id="A0A445BQV5"/>
<dbReference type="Gene3D" id="1.20.1280.50">
    <property type="match status" value="1"/>
</dbReference>
<dbReference type="InterPro" id="IPR050796">
    <property type="entry name" value="SCF_F-box_component"/>
</dbReference>
<dbReference type="SUPFAM" id="SSF81383">
    <property type="entry name" value="F-box domain"/>
    <property type="match status" value="1"/>
</dbReference>
<dbReference type="PANTHER" id="PTHR31672">
    <property type="entry name" value="BNACNNG10540D PROTEIN"/>
    <property type="match status" value="1"/>
</dbReference>
<dbReference type="PANTHER" id="PTHR31672:SF13">
    <property type="entry name" value="F-BOX PROTEIN CPR30-LIKE"/>
    <property type="match status" value="1"/>
</dbReference>
<name>A0A445BQV5_ARAHY</name>
<evidence type="ECO:0000313" key="3">
    <source>
        <dbReference type="Proteomes" id="UP000289738"/>
    </source>
</evidence>
<protein>
    <recommendedName>
        <fullName evidence="1">F-box domain-containing protein</fullName>
    </recommendedName>
</protein>
<dbReference type="EMBL" id="SDMP01000009">
    <property type="protein sequence ID" value="RYR41028.1"/>
    <property type="molecule type" value="Genomic_DNA"/>
</dbReference>
<evidence type="ECO:0000313" key="2">
    <source>
        <dbReference type="EMBL" id="RYR41028.1"/>
    </source>
</evidence>
<dbReference type="SMART" id="SM00256">
    <property type="entry name" value="FBOX"/>
    <property type="match status" value="1"/>
</dbReference>
<dbReference type="CDD" id="cd22157">
    <property type="entry name" value="F-box_AtFBW1-like"/>
    <property type="match status" value="1"/>
</dbReference>
<accession>A0A445BQV5</accession>